<protein>
    <submittedName>
        <fullName evidence="1">Uncharacterized protein</fullName>
    </submittedName>
</protein>
<organism evidence="1 2">
    <name type="scientific">Xylella fastidiosa (strain 9a5c)</name>
    <dbReference type="NCBI Taxonomy" id="160492"/>
    <lineage>
        <taxon>Bacteria</taxon>
        <taxon>Pseudomonadati</taxon>
        <taxon>Pseudomonadota</taxon>
        <taxon>Gammaproteobacteria</taxon>
        <taxon>Lysobacterales</taxon>
        <taxon>Lysobacteraceae</taxon>
        <taxon>Xylella</taxon>
    </lineage>
</organism>
<dbReference type="STRING" id="160492.XF_2391"/>
<dbReference type="EMBL" id="AE003849">
    <property type="protein sequence ID" value="AAF85190.1"/>
    <property type="molecule type" value="Genomic_DNA"/>
</dbReference>
<gene>
    <name evidence="1" type="ordered locus">XF_2391</name>
</gene>
<proteinExistence type="predicted"/>
<dbReference type="PIR" id="F82563">
    <property type="entry name" value="F82563"/>
</dbReference>
<dbReference type="AlphaFoldDB" id="Q9PAV4"/>
<name>Q9PAV4_XYLFA</name>
<dbReference type="Proteomes" id="UP000000812">
    <property type="component" value="Chromosome"/>
</dbReference>
<evidence type="ECO:0000313" key="2">
    <source>
        <dbReference type="Proteomes" id="UP000000812"/>
    </source>
</evidence>
<accession>Q9PAV4</accession>
<evidence type="ECO:0000313" key="1">
    <source>
        <dbReference type="EMBL" id="AAF85190.1"/>
    </source>
</evidence>
<reference evidence="1 2" key="1">
    <citation type="journal article" date="2000" name="Nature">
        <title>The genome sequence of the plant pathogen Xylella fastidiosa.</title>
        <authorList>
            <person name="Simpson A.J."/>
            <person name="Reinach F.C."/>
            <person name="Arruda P."/>
            <person name="Abreu F.A."/>
            <person name="Acencio M."/>
            <person name="Alvarenga R."/>
            <person name="Alves L.M."/>
            <person name="Araya J.E."/>
            <person name="Baia G.S."/>
            <person name="Baptista C.S."/>
            <person name="Barros M.H."/>
            <person name="Bonaccorsi E.D."/>
            <person name="Bordin S."/>
            <person name="Bove J.M."/>
            <person name="Briones M.R."/>
            <person name="Bueno M.R."/>
            <person name="Camargo A.A."/>
            <person name="Camargo L.E."/>
            <person name="Carraro D.M."/>
            <person name="Carrer H."/>
            <person name="Colauto N.B."/>
            <person name="Colombo C."/>
            <person name="Costa F.F."/>
            <person name="Costa M.C."/>
            <person name="Costa-Neto C.M."/>
            <person name="Coutinho L.L."/>
            <person name="Cristofani M."/>
            <person name="Dias-Neto E."/>
            <person name="Docena C."/>
            <person name="El-Dorry H."/>
            <person name="Facincani A.P."/>
            <person name="Ferreira A.J."/>
            <person name="Ferreira V.C."/>
            <person name="Ferro J.A."/>
            <person name="Fraga J.S."/>
            <person name="Franca S.C."/>
            <person name="Franco M.C."/>
            <person name="Frohme M."/>
            <person name="Furlan L.R."/>
            <person name="Garnier M."/>
            <person name="Goldman G.H."/>
            <person name="Goldman M.H."/>
            <person name="Gomes S.L."/>
            <person name="Gruber A."/>
            <person name="Ho P.L."/>
            <person name="Hoheisel J.D."/>
            <person name="Junqueira M.L."/>
            <person name="Kemper E.L."/>
            <person name="Kitajima J.P."/>
            <person name="Krieger J.E."/>
            <person name="Kuramae E.E."/>
            <person name="Laigret F."/>
            <person name="Lambais M.R."/>
            <person name="Leite L.C."/>
            <person name="Lemos E.G."/>
            <person name="Lemos M.V."/>
            <person name="Lopes S.A."/>
            <person name="Lopes C.R."/>
            <person name="Machado J.A."/>
            <person name="Machado M.A."/>
            <person name="Madeira A.M."/>
            <person name="Madeira H.M."/>
            <person name="Marino C.L."/>
            <person name="Marques M.V."/>
            <person name="Martins E.A."/>
            <person name="Martins E.M."/>
            <person name="Matsukuma A.Y."/>
            <person name="Menck C.F."/>
            <person name="Miracca E.C."/>
            <person name="Miyaki C.Y."/>
            <person name="Monteriro-Vitorello C.B."/>
            <person name="Moon D.H."/>
            <person name="Nagai M.A."/>
            <person name="Nascimento A.L."/>
            <person name="Netto L.E."/>
            <person name="Nhani A.Jr."/>
            <person name="Nobrega F.G."/>
            <person name="Nunes L.R."/>
            <person name="Oliveira M.A."/>
            <person name="de Oliveira M.C."/>
            <person name="de Oliveira R.C."/>
            <person name="Palmieri D.A."/>
            <person name="Paris A."/>
            <person name="Peixoto B.R."/>
            <person name="Pereira G.A."/>
            <person name="Pereira H.A.Jr."/>
            <person name="Pesquero J.B."/>
            <person name="Quaggio R.B."/>
            <person name="Roberto P.G."/>
            <person name="Rodrigues V."/>
            <person name="de M Rosa A.J."/>
            <person name="de Rosa V.E.Jr."/>
            <person name="de Sa R.G."/>
            <person name="Santelli R.V."/>
            <person name="Sawasaki H.E."/>
            <person name="da Silva A.C."/>
            <person name="da Silva A.M."/>
            <person name="da Silva F.R."/>
            <person name="da Silva W.A.Jr."/>
            <person name="da Silveira J.F."/>
            <person name="Silvestri M.L."/>
            <person name="Siqueira W.J."/>
            <person name="de Souza A.A."/>
            <person name="de Souza A.P."/>
            <person name="Terenzi M.F."/>
            <person name="Truffi D."/>
            <person name="Tsai S.M."/>
            <person name="Tsuhako M.H."/>
            <person name="Vallada H."/>
            <person name="Van Sluys M.A."/>
            <person name="Verjovski-Almeida S."/>
            <person name="Vettore A.L."/>
            <person name="Zago M.A."/>
            <person name="Zatz M."/>
            <person name="Meidanis J."/>
            <person name="Setubal J.C."/>
        </authorList>
    </citation>
    <scope>NUCLEOTIDE SEQUENCE [LARGE SCALE GENOMIC DNA]</scope>
    <source>
        <strain evidence="1 2">9a5c</strain>
    </source>
</reference>
<dbReference type="HOGENOM" id="CLU_213462_0_0_6"/>
<dbReference type="KEGG" id="xfa:XF_2391"/>
<sequence>MVVVGQALMMAFLPAAISLRGNVSMPQYPTKLILVRMNTLVGNEMLVFDAV</sequence>